<dbReference type="Proteomes" id="UP001165121">
    <property type="component" value="Unassembled WGS sequence"/>
</dbReference>
<gene>
    <name evidence="1" type="ORF">Pfra01_000648200</name>
</gene>
<organism evidence="1 2">
    <name type="scientific">Phytophthora fragariaefolia</name>
    <dbReference type="NCBI Taxonomy" id="1490495"/>
    <lineage>
        <taxon>Eukaryota</taxon>
        <taxon>Sar</taxon>
        <taxon>Stramenopiles</taxon>
        <taxon>Oomycota</taxon>
        <taxon>Peronosporomycetes</taxon>
        <taxon>Peronosporales</taxon>
        <taxon>Peronosporaceae</taxon>
        <taxon>Phytophthora</taxon>
    </lineage>
</organism>
<comment type="caution">
    <text evidence="1">The sequence shown here is derived from an EMBL/GenBank/DDBJ whole genome shotgun (WGS) entry which is preliminary data.</text>
</comment>
<dbReference type="OrthoDB" id="108269at2759"/>
<dbReference type="EMBL" id="BSXT01000548">
    <property type="protein sequence ID" value="GMF29837.1"/>
    <property type="molecule type" value="Genomic_DNA"/>
</dbReference>
<accession>A0A9W6UBA0</accession>
<evidence type="ECO:0000313" key="2">
    <source>
        <dbReference type="Proteomes" id="UP001165121"/>
    </source>
</evidence>
<protein>
    <submittedName>
        <fullName evidence="1">Unnamed protein product</fullName>
    </submittedName>
</protein>
<proteinExistence type="predicted"/>
<dbReference type="AlphaFoldDB" id="A0A9W6UBA0"/>
<sequence>MSLFRLTILTRLSCNDASSSSSAHVVPAGFASPSLLLPRTSGSARTSIQAVAVESTPSIDSFDRANSSLSGANTATDIPTLNCTVSRVLPQNRLPSALSMYVDTFVAFSPVKEEFITQKYVGVGNAAIQRGNDNYRSLHISTAGLGWGRLCAVDEGEDVRIDEDMELLELSMEPLDPPSEMPTTVADVEATKNMRFDPGYKCVEPVDLYQHSDGTTKAWLRPEFKHIFEHSASASFFAYIPISFWQQVVGETNSYARLKKIKVAKPFSLNEPMTFIGILFYIAVIDKDEYF</sequence>
<reference evidence="1" key="1">
    <citation type="submission" date="2023-04" db="EMBL/GenBank/DDBJ databases">
        <title>Phytophthora fragariaefolia NBRC 109709.</title>
        <authorList>
            <person name="Ichikawa N."/>
            <person name="Sato H."/>
            <person name="Tonouchi N."/>
        </authorList>
    </citation>
    <scope>NUCLEOTIDE SEQUENCE</scope>
    <source>
        <strain evidence="1">NBRC 109709</strain>
    </source>
</reference>
<name>A0A9W6UBA0_9STRA</name>
<evidence type="ECO:0000313" key="1">
    <source>
        <dbReference type="EMBL" id="GMF29837.1"/>
    </source>
</evidence>
<keyword evidence="2" id="KW-1185">Reference proteome</keyword>